<sequence>MLAGSEWLSASIWGPILSQVCVWVLLHFILKSFYPKRTIEPINKMVTALHSVLCITLGGYVVWTENLHSEIGAQMLPMQRRLLQIGAGYFFYDLGVATTLGHWGMTLHHFSSIVGLLSCLRDDKSGTELVYCTFIAELSTPLLIARHFLREQRDKNPSSPQPPPPQPPAHNDPSQSEKRKRSPLRLSAYDWVSLWFCIVFLGARFGPAPVLTYRTIVSDKNTWMVKGGAFGLQAVSFFWGYKIVTGLGRGLAAKFCGRKDLAKTY</sequence>
<feature type="transmembrane region" description="Helical" evidence="6">
    <location>
        <begin position="186"/>
        <end position="203"/>
    </location>
</feature>
<keyword evidence="2 6" id="KW-0812">Transmembrane</keyword>
<name>A0A0G4GG99_VITBC</name>
<evidence type="ECO:0000256" key="3">
    <source>
        <dbReference type="ARBA" id="ARBA00022989"/>
    </source>
</evidence>
<feature type="compositionally biased region" description="Pro residues" evidence="5">
    <location>
        <begin position="159"/>
        <end position="170"/>
    </location>
</feature>
<gene>
    <name evidence="8" type="ORF">Vbra_17742</name>
</gene>
<dbReference type="EMBL" id="CDMY01000656">
    <property type="protein sequence ID" value="CEM28641.1"/>
    <property type="molecule type" value="Genomic_DNA"/>
</dbReference>
<dbReference type="InParanoid" id="A0A0G4GG99"/>
<evidence type="ECO:0000313" key="8">
    <source>
        <dbReference type="EMBL" id="CEM28641.1"/>
    </source>
</evidence>
<dbReference type="PhylomeDB" id="A0A0G4GG99"/>
<comment type="subcellular location">
    <subcellularLocation>
        <location evidence="1">Membrane</location>
        <topology evidence="1">Multi-pass membrane protein</topology>
    </subcellularLocation>
</comment>
<dbReference type="InterPro" id="IPR006634">
    <property type="entry name" value="TLC-dom"/>
</dbReference>
<feature type="transmembrane region" description="Helical" evidence="6">
    <location>
        <begin position="223"/>
        <end position="241"/>
    </location>
</feature>
<dbReference type="GO" id="GO:0016020">
    <property type="term" value="C:membrane"/>
    <property type="evidence" value="ECO:0007669"/>
    <property type="project" value="UniProtKB-SubCell"/>
</dbReference>
<keyword evidence="3 6" id="KW-1133">Transmembrane helix</keyword>
<keyword evidence="4 6" id="KW-0472">Membrane</keyword>
<evidence type="ECO:0000256" key="6">
    <source>
        <dbReference type="SAM" id="Phobius"/>
    </source>
</evidence>
<feature type="domain" description="TLC" evidence="7">
    <location>
        <begin position="36"/>
        <end position="252"/>
    </location>
</feature>
<keyword evidence="9" id="KW-1185">Reference proteome</keyword>
<evidence type="ECO:0000256" key="2">
    <source>
        <dbReference type="ARBA" id="ARBA00022692"/>
    </source>
</evidence>
<dbReference type="PANTHER" id="PTHR31898:SF1">
    <property type="entry name" value="TLC DOMAIN-CONTAINING PROTEIN 5"/>
    <property type="match status" value="1"/>
</dbReference>
<dbReference type="VEuPathDB" id="CryptoDB:Vbra_17742"/>
<reference evidence="8 9" key="1">
    <citation type="submission" date="2014-11" db="EMBL/GenBank/DDBJ databases">
        <authorList>
            <person name="Zhu J."/>
            <person name="Qi W."/>
            <person name="Song R."/>
        </authorList>
    </citation>
    <scope>NUCLEOTIDE SEQUENCE [LARGE SCALE GENOMIC DNA]</scope>
</reference>
<feature type="transmembrane region" description="Helical" evidence="6">
    <location>
        <begin position="42"/>
        <end position="63"/>
    </location>
</feature>
<dbReference type="SMART" id="SM00724">
    <property type="entry name" value="TLC"/>
    <property type="match status" value="1"/>
</dbReference>
<protein>
    <recommendedName>
        <fullName evidence="7">TLC domain-containing protein</fullName>
    </recommendedName>
</protein>
<feature type="region of interest" description="Disordered" evidence="5">
    <location>
        <begin position="153"/>
        <end position="178"/>
    </location>
</feature>
<dbReference type="InterPro" id="IPR042512">
    <property type="entry name" value="TLCD5"/>
</dbReference>
<dbReference type="OMA" id="QSANGCE"/>
<accession>A0A0G4GG99</accession>
<dbReference type="AlphaFoldDB" id="A0A0G4GG99"/>
<dbReference type="OrthoDB" id="506011at2759"/>
<feature type="transmembrane region" description="Helical" evidence="6">
    <location>
        <begin position="83"/>
        <end position="103"/>
    </location>
</feature>
<feature type="transmembrane region" description="Helical" evidence="6">
    <location>
        <begin position="12"/>
        <end position="30"/>
    </location>
</feature>
<evidence type="ECO:0000313" key="9">
    <source>
        <dbReference type="Proteomes" id="UP000041254"/>
    </source>
</evidence>
<organism evidence="8 9">
    <name type="scientific">Vitrella brassicaformis (strain CCMP3155)</name>
    <dbReference type="NCBI Taxonomy" id="1169540"/>
    <lineage>
        <taxon>Eukaryota</taxon>
        <taxon>Sar</taxon>
        <taxon>Alveolata</taxon>
        <taxon>Colpodellida</taxon>
        <taxon>Vitrellaceae</taxon>
        <taxon>Vitrella</taxon>
    </lineage>
</organism>
<evidence type="ECO:0000256" key="5">
    <source>
        <dbReference type="SAM" id="MobiDB-lite"/>
    </source>
</evidence>
<evidence type="ECO:0000259" key="7">
    <source>
        <dbReference type="SMART" id="SM00724"/>
    </source>
</evidence>
<dbReference type="PANTHER" id="PTHR31898">
    <property type="entry name" value="TRANSMEMBRANE PROTEIN 136"/>
    <property type="match status" value="1"/>
</dbReference>
<evidence type="ECO:0000256" key="4">
    <source>
        <dbReference type="ARBA" id="ARBA00023136"/>
    </source>
</evidence>
<dbReference type="Proteomes" id="UP000041254">
    <property type="component" value="Unassembled WGS sequence"/>
</dbReference>
<proteinExistence type="predicted"/>
<evidence type="ECO:0000256" key="1">
    <source>
        <dbReference type="ARBA" id="ARBA00004141"/>
    </source>
</evidence>
<dbReference type="Pfam" id="PF03798">
    <property type="entry name" value="TRAM_LAG1_CLN8"/>
    <property type="match status" value="1"/>
</dbReference>